<accession>A0A507B8U3</accession>
<dbReference type="AlphaFoldDB" id="A0A507B8U3"/>
<dbReference type="Pfam" id="PF13489">
    <property type="entry name" value="Methyltransf_23"/>
    <property type="match status" value="1"/>
</dbReference>
<dbReference type="EMBL" id="SKBQ01000024">
    <property type="protein sequence ID" value="TPX15024.1"/>
    <property type="molecule type" value="Genomic_DNA"/>
</dbReference>
<dbReference type="Gene3D" id="3.40.50.150">
    <property type="entry name" value="Vaccinia Virus protein VP39"/>
    <property type="match status" value="1"/>
</dbReference>
<dbReference type="SUPFAM" id="SSF53335">
    <property type="entry name" value="S-adenosyl-L-methionine-dependent methyltransferases"/>
    <property type="match status" value="1"/>
</dbReference>
<dbReference type="InterPro" id="IPR029063">
    <property type="entry name" value="SAM-dependent_MTases_sf"/>
</dbReference>
<dbReference type="PANTHER" id="PTHR43591:SF10">
    <property type="entry name" value="ABC TRANSMEMBRANE TYPE-1 DOMAIN-CONTAINING PROTEIN-RELATED"/>
    <property type="match status" value="1"/>
</dbReference>
<keyword evidence="3" id="KW-1185">Reference proteome</keyword>
<dbReference type="Proteomes" id="UP000319257">
    <property type="component" value="Unassembled WGS sequence"/>
</dbReference>
<evidence type="ECO:0000256" key="1">
    <source>
        <dbReference type="ARBA" id="ARBA00038158"/>
    </source>
</evidence>
<dbReference type="GeneID" id="41972301"/>
<organism evidence="2 3">
    <name type="scientific">Thyridium curvatum</name>
    <dbReference type="NCBI Taxonomy" id="1093900"/>
    <lineage>
        <taxon>Eukaryota</taxon>
        <taxon>Fungi</taxon>
        <taxon>Dikarya</taxon>
        <taxon>Ascomycota</taxon>
        <taxon>Pezizomycotina</taxon>
        <taxon>Sordariomycetes</taxon>
        <taxon>Sordariomycetidae</taxon>
        <taxon>Thyridiales</taxon>
        <taxon>Thyridiaceae</taxon>
        <taxon>Thyridium</taxon>
    </lineage>
</organism>
<comment type="caution">
    <text evidence="2">The sequence shown here is derived from an EMBL/GenBank/DDBJ whole genome shotgun (WGS) entry which is preliminary data.</text>
</comment>
<evidence type="ECO:0000313" key="2">
    <source>
        <dbReference type="EMBL" id="TPX15024.1"/>
    </source>
</evidence>
<evidence type="ECO:0000313" key="3">
    <source>
        <dbReference type="Proteomes" id="UP000319257"/>
    </source>
</evidence>
<dbReference type="PANTHER" id="PTHR43591">
    <property type="entry name" value="METHYLTRANSFERASE"/>
    <property type="match status" value="1"/>
</dbReference>
<dbReference type="CDD" id="cd02440">
    <property type="entry name" value="AdoMet_MTases"/>
    <property type="match status" value="1"/>
</dbReference>
<dbReference type="OrthoDB" id="2013972at2759"/>
<gene>
    <name evidence="2" type="ORF">E0L32_004854</name>
</gene>
<dbReference type="GO" id="GO:0008168">
    <property type="term" value="F:methyltransferase activity"/>
    <property type="evidence" value="ECO:0007669"/>
    <property type="project" value="TreeGrafter"/>
</dbReference>
<reference evidence="2 3" key="1">
    <citation type="submission" date="2019-06" db="EMBL/GenBank/DDBJ databases">
        <title>Draft genome sequence of the filamentous fungus Phialemoniopsis curvata isolated from diesel fuel.</title>
        <authorList>
            <person name="Varaljay V.A."/>
            <person name="Lyon W.J."/>
            <person name="Crouch A.L."/>
            <person name="Drake C.E."/>
            <person name="Hollomon J.M."/>
            <person name="Nadeau L.J."/>
            <person name="Nunn H.S."/>
            <person name="Stevenson B.S."/>
            <person name="Bojanowski C.L."/>
            <person name="Crookes-Goodson W.J."/>
        </authorList>
    </citation>
    <scope>NUCLEOTIDE SEQUENCE [LARGE SCALE GENOMIC DNA]</scope>
    <source>
        <strain evidence="2 3">D216</strain>
    </source>
</reference>
<protein>
    <recommendedName>
        <fullName evidence="4">S-adenosyl-L-methionine-dependent methyltransferase</fullName>
    </recommendedName>
</protein>
<comment type="similarity">
    <text evidence="1">Belongs to the methyltransferase superfamily. LaeA methyltransferase family.</text>
</comment>
<name>A0A507B8U3_9PEZI</name>
<proteinExistence type="inferred from homology"/>
<dbReference type="RefSeq" id="XP_030996735.1">
    <property type="nucleotide sequence ID" value="XM_031139310.1"/>
</dbReference>
<evidence type="ECO:0008006" key="4">
    <source>
        <dbReference type="Google" id="ProtNLM"/>
    </source>
</evidence>
<sequence>MAHEDDSDFIEPASDEASLNLEEFVITSDYDPTVAESVLGSACPPYSHNCALLGGGPNLGARRYHMYRYGRYPIPNDDTEAGREGLRHALFKELLDGRLHLAPIDEYPQKILDIGTGFGDWAMEMGDKFPSATVVGVDLSPIQPVWIPPNVSFVVDDVEDAWIHGDNYDYIHMRVTACVLKDPIRVILNAFRNLRPGGWIEIQEVYPKVGCIDDTMPADYAPKVFYEKLHDVFREKYGFDSFICERLPGELARLGFVNVQKKVCHIPIGLWAKEKKRMHQAFLLQEVLGEFLPVMEAKPFREEDQGETDREAIHQLFGQVRQALQSKKIHAYLPFHFIYAQKPL</sequence>
<dbReference type="InParanoid" id="A0A507B8U3"/>